<evidence type="ECO:0008006" key="4">
    <source>
        <dbReference type="Google" id="ProtNLM"/>
    </source>
</evidence>
<feature type="compositionally biased region" description="Low complexity" evidence="1">
    <location>
        <begin position="363"/>
        <end position="372"/>
    </location>
</feature>
<sequence>MSTVSKLSRVSRMPASNHSPTSMINISVKNGTESESILLSPRVRANCEIFAKLINGTQFHDADAAAMKTIVKHLDGDDDFKDILDKNIFAKQNFNKLCLDVVSVWILAGQLRLPNVQNRLLKQVFHCYGYAQYAGAWTGSIESDLFDYIREKFGRGVETKIERFMTHMIAGLSKYVVVRKSRELRVEKLNEIRHIIAMNEATGTDGMPVAMLQCLVFSDGSSVPGGGDAKAHDLTVEIPTGMAPAMIQAPNYPMIEAPNPSGHEPGYAETIVSQKSGVSHQSSKSHRSHASNATGVSGRTSLSEQNVEAMNLMNASKAPSAIPPHMRSQMGGGSQSRQAQPQEDTKSHHSGRSHRTNGQSGKSTVSQASQASQATTVIKIGELDNRPQMAPTSHVNFDARTVLPGESASTVSASTVKGSKSGSKSGASRVSKAESSKTTASKAGSVIMKL</sequence>
<evidence type="ECO:0000313" key="3">
    <source>
        <dbReference type="Proteomes" id="UP000481861"/>
    </source>
</evidence>
<gene>
    <name evidence="2" type="ORF">BDV95DRAFT_594503</name>
</gene>
<feature type="region of interest" description="Disordered" evidence="1">
    <location>
        <begin position="318"/>
        <end position="372"/>
    </location>
</feature>
<accession>A0A7C8I7N6</accession>
<feature type="compositionally biased region" description="Polar residues" evidence="1">
    <location>
        <begin position="290"/>
        <end position="301"/>
    </location>
</feature>
<protein>
    <recommendedName>
        <fullName evidence="4">BTB domain-containing protein</fullName>
    </recommendedName>
</protein>
<comment type="caution">
    <text evidence="2">The sequence shown here is derived from an EMBL/GenBank/DDBJ whole genome shotgun (WGS) entry which is preliminary data.</text>
</comment>
<feature type="region of interest" description="Disordered" evidence="1">
    <location>
        <begin position="406"/>
        <end position="450"/>
    </location>
</feature>
<reference evidence="2 3" key="1">
    <citation type="submission" date="2020-01" db="EMBL/GenBank/DDBJ databases">
        <authorList>
            <consortium name="DOE Joint Genome Institute"/>
            <person name="Haridas S."/>
            <person name="Albert R."/>
            <person name="Binder M."/>
            <person name="Bloem J."/>
            <person name="Labutti K."/>
            <person name="Salamov A."/>
            <person name="Andreopoulos B."/>
            <person name="Baker S.E."/>
            <person name="Barry K."/>
            <person name="Bills G."/>
            <person name="Bluhm B.H."/>
            <person name="Cannon C."/>
            <person name="Castanera R."/>
            <person name="Culley D.E."/>
            <person name="Daum C."/>
            <person name="Ezra D."/>
            <person name="Gonzalez J.B."/>
            <person name="Henrissat B."/>
            <person name="Kuo A."/>
            <person name="Liang C."/>
            <person name="Lipzen A."/>
            <person name="Lutzoni F."/>
            <person name="Magnuson J."/>
            <person name="Mondo S."/>
            <person name="Nolan M."/>
            <person name="Ohm R."/>
            <person name="Pangilinan J."/>
            <person name="Park H.-J.H."/>
            <person name="Ramirez L."/>
            <person name="Alfaro M."/>
            <person name="Sun H."/>
            <person name="Tritt A."/>
            <person name="Yoshinaga Y."/>
            <person name="Zwiers L.-H.L."/>
            <person name="Turgeon B.G."/>
            <person name="Goodwin S.B."/>
            <person name="Spatafora J.W."/>
            <person name="Crous P.W."/>
            <person name="Grigoriev I.V."/>
        </authorList>
    </citation>
    <scope>NUCLEOTIDE SEQUENCE [LARGE SCALE GENOMIC DNA]</scope>
    <source>
        <strain evidence="2 3">CBS 611.86</strain>
    </source>
</reference>
<proteinExistence type="predicted"/>
<feature type="compositionally biased region" description="Low complexity" evidence="1">
    <location>
        <begin position="436"/>
        <end position="450"/>
    </location>
</feature>
<dbReference type="AlphaFoldDB" id="A0A7C8I7N6"/>
<organism evidence="2 3">
    <name type="scientific">Massariosphaeria phaeospora</name>
    <dbReference type="NCBI Taxonomy" id="100035"/>
    <lineage>
        <taxon>Eukaryota</taxon>
        <taxon>Fungi</taxon>
        <taxon>Dikarya</taxon>
        <taxon>Ascomycota</taxon>
        <taxon>Pezizomycotina</taxon>
        <taxon>Dothideomycetes</taxon>
        <taxon>Pleosporomycetidae</taxon>
        <taxon>Pleosporales</taxon>
        <taxon>Pleosporales incertae sedis</taxon>
        <taxon>Massariosphaeria</taxon>
    </lineage>
</organism>
<dbReference type="Proteomes" id="UP000481861">
    <property type="component" value="Unassembled WGS sequence"/>
</dbReference>
<feature type="compositionally biased region" description="Low complexity" evidence="1">
    <location>
        <begin position="407"/>
        <end position="430"/>
    </location>
</feature>
<dbReference type="OrthoDB" id="3799800at2759"/>
<evidence type="ECO:0000256" key="1">
    <source>
        <dbReference type="SAM" id="MobiDB-lite"/>
    </source>
</evidence>
<evidence type="ECO:0000313" key="2">
    <source>
        <dbReference type="EMBL" id="KAF2871386.1"/>
    </source>
</evidence>
<dbReference type="EMBL" id="JAADJZ010000011">
    <property type="protein sequence ID" value="KAF2871386.1"/>
    <property type="molecule type" value="Genomic_DNA"/>
</dbReference>
<feature type="region of interest" description="Disordered" evidence="1">
    <location>
        <begin position="1"/>
        <end position="25"/>
    </location>
</feature>
<name>A0A7C8I7N6_9PLEO</name>
<keyword evidence="3" id="KW-1185">Reference proteome</keyword>
<feature type="region of interest" description="Disordered" evidence="1">
    <location>
        <begin position="274"/>
        <end position="301"/>
    </location>
</feature>